<comment type="caution">
    <text evidence="1">The sequence shown here is derived from an EMBL/GenBank/DDBJ whole genome shotgun (WGS) entry which is preliminary data.</text>
</comment>
<proteinExistence type="predicted"/>
<name>A0ACB9MHP0_BAUVA</name>
<dbReference type="Proteomes" id="UP000828941">
    <property type="component" value="Chromosome 9"/>
</dbReference>
<organism evidence="1 2">
    <name type="scientific">Bauhinia variegata</name>
    <name type="common">Purple orchid tree</name>
    <name type="synonym">Phanera variegata</name>
    <dbReference type="NCBI Taxonomy" id="167791"/>
    <lineage>
        <taxon>Eukaryota</taxon>
        <taxon>Viridiplantae</taxon>
        <taxon>Streptophyta</taxon>
        <taxon>Embryophyta</taxon>
        <taxon>Tracheophyta</taxon>
        <taxon>Spermatophyta</taxon>
        <taxon>Magnoliopsida</taxon>
        <taxon>eudicotyledons</taxon>
        <taxon>Gunneridae</taxon>
        <taxon>Pentapetalae</taxon>
        <taxon>rosids</taxon>
        <taxon>fabids</taxon>
        <taxon>Fabales</taxon>
        <taxon>Fabaceae</taxon>
        <taxon>Cercidoideae</taxon>
        <taxon>Cercideae</taxon>
        <taxon>Bauhiniinae</taxon>
        <taxon>Bauhinia</taxon>
    </lineage>
</organism>
<dbReference type="EMBL" id="CM039434">
    <property type="protein sequence ID" value="KAI4323683.1"/>
    <property type="molecule type" value="Genomic_DNA"/>
</dbReference>
<sequence>MSYISFSLAVCFFDSSLLLSLPFSFDSSLFSVFYSQNPSPLRLPSPFCLCSMHDLLPFRVSSRSYFLPRSELPSLFWKTTVVPLPLQFSASVALLCCASVTATG</sequence>
<keyword evidence="2" id="KW-1185">Reference proteome</keyword>
<accession>A0ACB9MHP0</accession>
<reference evidence="1 2" key="1">
    <citation type="journal article" date="2022" name="DNA Res.">
        <title>Chromosomal-level genome assembly of the orchid tree Bauhinia variegata (Leguminosae; Cercidoideae) supports the allotetraploid origin hypothesis of Bauhinia.</title>
        <authorList>
            <person name="Zhong Y."/>
            <person name="Chen Y."/>
            <person name="Zheng D."/>
            <person name="Pang J."/>
            <person name="Liu Y."/>
            <person name="Luo S."/>
            <person name="Meng S."/>
            <person name="Qian L."/>
            <person name="Wei D."/>
            <person name="Dai S."/>
            <person name="Zhou R."/>
        </authorList>
    </citation>
    <scope>NUCLEOTIDE SEQUENCE [LARGE SCALE GENOMIC DNA]</scope>
    <source>
        <strain evidence="1">BV-YZ2020</strain>
    </source>
</reference>
<gene>
    <name evidence="1" type="ORF">L6164_023270</name>
</gene>
<protein>
    <submittedName>
        <fullName evidence="1">Uncharacterized protein</fullName>
    </submittedName>
</protein>
<evidence type="ECO:0000313" key="1">
    <source>
        <dbReference type="EMBL" id="KAI4323683.1"/>
    </source>
</evidence>
<evidence type="ECO:0000313" key="2">
    <source>
        <dbReference type="Proteomes" id="UP000828941"/>
    </source>
</evidence>